<dbReference type="EMBL" id="CP025612">
    <property type="protein sequence ID" value="AUN32206.1"/>
    <property type="molecule type" value="Genomic_DNA"/>
</dbReference>
<evidence type="ECO:0000256" key="2">
    <source>
        <dbReference type="ARBA" id="ARBA00023002"/>
    </source>
</evidence>
<dbReference type="PANTHER" id="PTHR42840">
    <property type="entry name" value="NAD(P)-BINDING ROSSMANN-FOLD SUPERFAMILY PROTEIN-RELATED"/>
    <property type="match status" value="1"/>
</dbReference>
<dbReference type="GO" id="GO:0005737">
    <property type="term" value="C:cytoplasm"/>
    <property type="evidence" value="ECO:0007669"/>
    <property type="project" value="TreeGrafter"/>
</dbReference>
<dbReference type="SUPFAM" id="SSF55347">
    <property type="entry name" value="Glyceraldehyde-3-phosphate dehydrogenase-like, C-terminal domain"/>
    <property type="match status" value="1"/>
</dbReference>
<evidence type="ECO:0000313" key="5">
    <source>
        <dbReference type="EMBL" id="AUN32206.1"/>
    </source>
</evidence>
<comment type="similarity">
    <text evidence="1">Belongs to the Gfo/Idh/MocA family.</text>
</comment>
<dbReference type="Proteomes" id="UP000234752">
    <property type="component" value="Chromosome eg_2"/>
</dbReference>
<dbReference type="InterPro" id="IPR000683">
    <property type="entry name" value="Gfo/Idh/MocA-like_OxRdtase_N"/>
</dbReference>
<dbReference type="GO" id="GO:0000166">
    <property type="term" value="F:nucleotide binding"/>
    <property type="evidence" value="ECO:0007669"/>
    <property type="project" value="InterPro"/>
</dbReference>
<organism evidence="5 6">
    <name type="scientific">Niveispirillum cyanobacteriorum</name>
    <dbReference type="NCBI Taxonomy" id="1612173"/>
    <lineage>
        <taxon>Bacteria</taxon>
        <taxon>Pseudomonadati</taxon>
        <taxon>Pseudomonadota</taxon>
        <taxon>Alphaproteobacteria</taxon>
        <taxon>Rhodospirillales</taxon>
        <taxon>Azospirillaceae</taxon>
        <taxon>Niveispirillum</taxon>
    </lineage>
</organism>
<dbReference type="RefSeq" id="WP_102113751.1">
    <property type="nucleotide sequence ID" value="NZ_BMGN01000006.1"/>
</dbReference>
<dbReference type="KEGG" id="ncb:C0V82_17530"/>
<dbReference type="OrthoDB" id="9792935at2"/>
<feature type="domain" description="Gfo/Idh/MocA-like oxidoreductase N-terminal" evidence="3">
    <location>
        <begin position="2"/>
        <end position="99"/>
    </location>
</feature>
<feature type="domain" description="GFO/IDH/MocA-like oxidoreductase" evidence="4">
    <location>
        <begin position="127"/>
        <end position="247"/>
    </location>
</feature>
<dbReference type="AlphaFoldDB" id="A0A2K9NHZ6"/>
<name>A0A2K9NHZ6_9PROT</name>
<protein>
    <submittedName>
        <fullName evidence="5">Inositol 2-dehydrogenase</fullName>
    </submittedName>
</protein>
<dbReference type="SUPFAM" id="SSF51735">
    <property type="entry name" value="NAD(P)-binding Rossmann-fold domains"/>
    <property type="match status" value="1"/>
</dbReference>
<gene>
    <name evidence="5" type="ORF">C0V82_17530</name>
</gene>
<evidence type="ECO:0000259" key="3">
    <source>
        <dbReference type="Pfam" id="PF01408"/>
    </source>
</evidence>
<dbReference type="PANTHER" id="PTHR42840:SF3">
    <property type="entry name" value="BINDING ROSSMANN FOLD OXIDOREDUCTASE, PUTATIVE (AFU_ORTHOLOGUE AFUA_2G10240)-RELATED"/>
    <property type="match status" value="1"/>
</dbReference>
<sequence>MFKIAQLGAGRMGGVHAGNSAAHPSLDLAYIVDPRADAADRLASRTGARVASLEDVLSDADVKGVIVASATDCHLDHVLACLGAGKAVFCEKPLDLNLTRLLASADHFGPQAPALFVAFNRRFDRHVRALKARIDTGTIGSLETLHVVNHDPESPPAGFIPGSGGLFKDFTIHDLDLAPWLLGEKVVEIFAWASCLVDPEIGRLGDVDTAKLVLRTGSGRLCTLSNSRRTGYGYDQRIEAFGSKGMARMDNEVRSTVSVWGADGAQADAFPYAFMNRYAGAYAAELDHFAQVLAGTAKPETGYQASIDALALAEAAALSVQTGQPVRM</sequence>
<evidence type="ECO:0000259" key="4">
    <source>
        <dbReference type="Pfam" id="PF22725"/>
    </source>
</evidence>
<dbReference type="Pfam" id="PF22725">
    <property type="entry name" value="GFO_IDH_MocA_C3"/>
    <property type="match status" value="1"/>
</dbReference>
<dbReference type="Gene3D" id="3.40.50.720">
    <property type="entry name" value="NAD(P)-binding Rossmann-like Domain"/>
    <property type="match status" value="1"/>
</dbReference>
<dbReference type="InterPro" id="IPR055170">
    <property type="entry name" value="GFO_IDH_MocA-like_dom"/>
</dbReference>
<keyword evidence="6" id="KW-1185">Reference proteome</keyword>
<accession>A0A2K9NHZ6</accession>
<dbReference type="InterPro" id="IPR036291">
    <property type="entry name" value="NAD(P)-bd_dom_sf"/>
</dbReference>
<dbReference type="Pfam" id="PF01408">
    <property type="entry name" value="GFO_IDH_MocA"/>
    <property type="match status" value="1"/>
</dbReference>
<keyword evidence="2" id="KW-0560">Oxidoreductase</keyword>
<dbReference type="GO" id="GO:0016491">
    <property type="term" value="F:oxidoreductase activity"/>
    <property type="evidence" value="ECO:0007669"/>
    <property type="project" value="UniProtKB-KW"/>
</dbReference>
<evidence type="ECO:0000256" key="1">
    <source>
        <dbReference type="ARBA" id="ARBA00010928"/>
    </source>
</evidence>
<reference evidence="5 6" key="1">
    <citation type="submission" date="2017-12" db="EMBL/GenBank/DDBJ databases">
        <title>Genomes of bacteria within cyanobacterial aggregates.</title>
        <authorList>
            <person name="Cai H."/>
        </authorList>
    </citation>
    <scope>NUCLEOTIDE SEQUENCE [LARGE SCALE GENOMIC DNA]</scope>
    <source>
        <strain evidence="5 6">TH16</strain>
    </source>
</reference>
<dbReference type="Gene3D" id="3.30.360.10">
    <property type="entry name" value="Dihydrodipicolinate Reductase, domain 2"/>
    <property type="match status" value="1"/>
</dbReference>
<dbReference type="GO" id="GO:0006740">
    <property type="term" value="P:NADPH regeneration"/>
    <property type="evidence" value="ECO:0007669"/>
    <property type="project" value="TreeGrafter"/>
</dbReference>
<evidence type="ECO:0000313" key="6">
    <source>
        <dbReference type="Proteomes" id="UP000234752"/>
    </source>
</evidence>
<proteinExistence type="inferred from homology"/>